<dbReference type="InterPro" id="IPR010817">
    <property type="entry name" value="HemY_N"/>
</dbReference>
<dbReference type="Proteomes" id="UP000766336">
    <property type="component" value="Unassembled WGS sequence"/>
</dbReference>
<comment type="caution">
    <text evidence="7">The sequence shown here is derived from an EMBL/GenBank/DDBJ whole genome shotgun (WGS) entry which is preliminary data.</text>
</comment>
<evidence type="ECO:0000313" key="8">
    <source>
        <dbReference type="Proteomes" id="UP000766336"/>
    </source>
</evidence>
<proteinExistence type="predicted"/>
<evidence type="ECO:0000256" key="3">
    <source>
        <dbReference type="ARBA" id="ARBA00022989"/>
    </source>
</evidence>
<reference evidence="7 8" key="1">
    <citation type="submission" date="2021-05" db="EMBL/GenBank/DDBJ databases">
        <title>Roseococcus sp. XZZS9, whole genome shotgun sequencing project.</title>
        <authorList>
            <person name="Zhao G."/>
            <person name="Shen L."/>
        </authorList>
    </citation>
    <scope>NUCLEOTIDE SEQUENCE [LARGE SCALE GENOMIC DNA]</scope>
    <source>
        <strain evidence="7 8">XZZS9</strain>
    </source>
</reference>
<evidence type="ECO:0000256" key="4">
    <source>
        <dbReference type="ARBA" id="ARBA00023136"/>
    </source>
</evidence>
<dbReference type="RefSeq" id="WP_213669254.1">
    <property type="nucleotide sequence ID" value="NZ_JAHCDA010000001.1"/>
</dbReference>
<keyword evidence="3 5" id="KW-1133">Transmembrane helix</keyword>
<feature type="transmembrane region" description="Helical" evidence="5">
    <location>
        <begin position="36"/>
        <end position="61"/>
    </location>
</feature>
<evidence type="ECO:0000256" key="1">
    <source>
        <dbReference type="ARBA" id="ARBA00004370"/>
    </source>
</evidence>
<evidence type="ECO:0000256" key="5">
    <source>
        <dbReference type="SAM" id="Phobius"/>
    </source>
</evidence>
<gene>
    <name evidence="7" type="ORF">KHU32_06825</name>
</gene>
<dbReference type="Gene3D" id="1.25.40.10">
    <property type="entry name" value="Tetratricopeptide repeat domain"/>
    <property type="match status" value="1"/>
</dbReference>
<name>A0ABS5QAB2_9PROT</name>
<accession>A0ABS5QAB2</accession>
<keyword evidence="4 5" id="KW-0472">Membrane</keyword>
<dbReference type="Pfam" id="PF07219">
    <property type="entry name" value="HemY_N"/>
    <property type="match status" value="1"/>
</dbReference>
<keyword evidence="8" id="KW-1185">Reference proteome</keyword>
<dbReference type="InterPro" id="IPR011990">
    <property type="entry name" value="TPR-like_helical_dom_sf"/>
</dbReference>
<organism evidence="7 8">
    <name type="scientific">Roseococcus pinisoli</name>
    <dbReference type="NCBI Taxonomy" id="2835040"/>
    <lineage>
        <taxon>Bacteria</taxon>
        <taxon>Pseudomonadati</taxon>
        <taxon>Pseudomonadota</taxon>
        <taxon>Alphaproteobacteria</taxon>
        <taxon>Acetobacterales</taxon>
        <taxon>Roseomonadaceae</taxon>
        <taxon>Roseococcus</taxon>
    </lineage>
</organism>
<comment type="subcellular location">
    <subcellularLocation>
        <location evidence="1">Membrane</location>
    </subcellularLocation>
</comment>
<evidence type="ECO:0000313" key="7">
    <source>
        <dbReference type="EMBL" id="MBS7810644.1"/>
    </source>
</evidence>
<evidence type="ECO:0000256" key="2">
    <source>
        <dbReference type="ARBA" id="ARBA00022692"/>
    </source>
</evidence>
<dbReference type="EMBL" id="JAHCDA010000001">
    <property type="protein sequence ID" value="MBS7810644.1"/>
    <property type="molecule type" value="Genomic_DNA"/>
</dbReference>
<sequence length="416" mass="46099">MRNVIKFLVVLALVFAVVLWLAGLDGQMEIRHGEWWIGISLPAAIVLAVAAFLVLHGLLRLVGWLRGWPERRRVRRRLNDRALAEIALTRALVALAAGRPEAARLEVARAKNLAGATPQLLLLEAEAARTLGDEEAATRAFEELAGRADSRFLGLRGLLRQAEAREDWDAARQIAADAQSVEPKAEWLRAERSEVALRRRDWGEALALSNAEAPRASLTLAAAEQETDPLKARELERQAFMADPRFSPAVLAHARRLAADGSPRRSRSALQQGWDAAPHPDIAEAYLAGEEDRIRRVKMAEELTRRTPDHAESRLLRARICLEAGLTGRARQELNALRDSGQADRRAYDLLVELERAEHSPDAAREKEAAWLREASDAPMEPVWRCGHCGAEHNHWKPLCEACGTAGAISWSGVTR</sequence>
<keyword evidence="2 5" id="KW-0812">Transmembrane</keyword>
<evidence type="ECO:0000259" key="6">
    <source>
        <dbReference type="Pfam" id="PF07219"/>
    </source>
</evidence>
<feature type="domain" description="HemY N-terminal" evidence="6">
    <location>
        <begin position="26"/>
        <end position="131"/>
    </location>
</feature>
<protein>
    <submittedName>
        <fullName evidence="7">Heme biosynthesis protein HemY</fullName>
    </submittedName>
</protein>